<protein>
    <submittedName>
        <fullName evidence="1">Uncharacterized protein</fullName>
    </submittedName>
</protein>
<organism evidence="1">
    <name type="scientific">viral metagenome</name>
    <dbReference type="NCBI Taxonomy" id="1070528"/>
    <lineage>
        <taxon>unclassified sequences</taxon>
        <taxon>metagenomes</taxon>
        <taxon>organismal metagenomes</taxon>
    </lineage>
</organism>
<dbReference type="EMBL" id="MN740230">
    <property type="protein sequence ID" value="QHT94765.1"/>
    <property type="molecule type" value="Genomic_DNA"/>
</dbReference>
<dbReference type="AlphaFoldDB" id="A0A6C0IQJ0"/>
<accession>A0A6C0IQJ0</accession>
<evidence type="ECO:0000313" key="1">
    <source>
        <dbReference type="EMBL" id="QHT94765.1"/>
    </source>
</evidence>
<name>A0A6C0IQJ0_9ZZZZ</name>
<reference evidence="1" key="1">
    <citation type="journal article" date="2020" name="Nature">
        <title>Giant virus diversity and host interactions through global metagenomics.</title>
        <authorList>
            <person name="Schulz F."/>
            <person name="Roux S."/>
            <person name="Paez-Espino D."/>
            <person name="Jungbluth S."/>
            <person name="Walsh D.A."/>
            <person name="Denef V.J."/>
            <person name="McMahon K.D."/>
            <person name="Konstantinidis K.T."/>
            <person name="Eloe-Fadrosh E.A."/>
            <person name="Kyrpides N.C."/>
            <person name="Woyke T."/>
        </authorList>
    </citation>
    <scope>NUCLEOTIDE SEQUENCE</scope>
    <source>
        <strain evidence="1">GVMAG-M-3300024261-26</strain>
    </source>
</reference>
<proteinExistence type="predicted"/>
<sequence length="106" mass="12305">MLSILYSLMLVFYKKIPYEILDISNQSNLGYVSGFDTRNVSEPCKEDMLATISTNIQKKKILDMLADITVVIKHKRDMIDTYDILEDSYHENIYSGGLVDDWNFEL</sequence>